<evidence type="ECO:0000313" key="4">
    <source>
        <dbReference type="Proteomes" id="UP000292209"/>
    </source>
</evidence>
<feature type="domain" description="AB hydrolase-1" evidence="2">
    <location>
        <begin position="67"/>
        <end position="247"/>
    </location>
</feature>
<accession>A0A4Q7PAW5</accession>
<comment type="caution">
    <text evidence="3">The sequence shown here is derived from an EMBL/GenBank/DDBJ whole genome shotgun (WGS) entry which is preliminary data.</text>
</comment>
<proteinExistence type="predicted"/>
<dbReference type="EMBL" id="SGXG01000001">
    <property type="protein sequence ID" value="RZS97371.1"/>
    <property type="molecule type" value="Genomic_DNA"/>
</dbReference>
<dbReference type="Proteomes" id="UP000292209">
    <property type="component" value="Unassembled WGS sequence"/>
</dbReference>
<protein>
    <submittedName>
        <fullName evidence="3">Pimeloyl-ACP methyl ester carboxylesterase</fullName>
    </submittedName>
</protein>
<name>A0A4Q7PAW5_9BACT</name>
<dbReference type="PANTHER" id="PTHR43798:SF31">
    <property type="entry name" value="AB HYDROLASE SUPERFAMILY PROTEIN YCLE"/>
    <property type="match status" value="1"/>
</dbReference>
<reference evidence="3 4" key="1">
    <citation type="submission" date="2019-02" db="EMBL/GenBank/DDBJ databases">
        <title>Genomic Encyclopedia of Archaeal and Bacterial Type Strains, Phase II (KMG-II): from individual species to whole genera.</title>
        <authorList>
            <person name="Goeker M."/>
        </authorList>
    </citation>
    <scope>NUCLEOTIDE SEQUENCE [LARGE SCALE GENOMIC DNA]</scope>
    <source>
        <strain evidence="3 4">DSM 21411</strain>
    </source>
</reference>
<dbReference type="AlphaFoldDB" id="A0A4Q7PAW5"/>
<dbReference type="SUPFAM" id="SSF53474">
    <property type="entry name" value="alpha/beta-Hydrolases"/>
    <property type="match status" value="1"/>
</dbReference>
<dbReference type="GO" id="GO:0016787">
    <property type="term" value="F:hydrolase activity"/>
    <property type="evidence" value="ECO:0007669"/>
    <property type="project" value="UniProtKB-KW"/>
</dbReference>
<gene>
    <name evidence="3" type="ORF">BC751_2977</name>
</gene>
<evidence type="ECO:0000256" key="1">
    <source>
        <dbReference type="ARBA" id="ARBA00022801"/>
    </source>
</evidence>
<evidence type="ECO:0000313" key="3">
    <source>
        <dbReference type="EMBL" id="RZS97371.1"/>
    </source>
</evidence>
<dbReference type="GO" id="GO:0016020">
    <property type="term" value="C:membrane"/>
    <property type="evidence" value="ECO:0007669"/>
    <property type="project" value="TreeGrafter"/>
</dbReference>
<keyword evidence="4" id="KW-1185">Reference proteome</keyword>
<dbReference type="InterPro" id="IPR029058">
    <property type="entry name" value="AB_hydrolase_fold"/>
</dbReference>
<keyword evidence="1" id="KW-0378">Hydrolase</keyword>
<dbReference type="Gene3D" id="3.40.50.1820">
    <property type="entry name" value="alpha/beta hydrolase"/>
    <property type="match status" value="1"/>
</dbReference>
<dbReference type="InterPro" id="IPR050266">
    <property type="entry name" value="AB_hydrolase_sf"/>
</dbReference>
<sequence length="321" mass="35932">MVTGSPQLVKQTFCPGKYHPILEKTKAKTMKTSVFKCLLVLFLMGSTIFAKASNSLVEVTVKGKGRPLILVHGMSCDATVWDEFVTKYQGQYELHLVSIKGFGNNEKMESPHYLTQIRDEIITYINNKSLQHGVLIGHSMGGFLGLWIAALEPDLLSGIISVDGIPYFPAAQMPGITPEMAQNIAEQMKAGMSQMDENQSKANQEMIVAGMIRNTEKHEKVVKMGLNSHPEVVGQAYAEMFTTDIRPFMENIKTPTLVLGSWAAYGQYGFTKETITANFLQQVNLIPTATLEMAETAYHFIFYDEPEWFYGQVDMFLSKSW</sequence>
<dbReference type="OrthoDB" id="7172093at2"/>
<dbReference type="InterPro" id="IPR000073">
    <property type="entry name" value="AB_hydrolase_1"/>
</dbReference>
<dbReference type="Pfam" id="PF00561">
    <property type="entry name" value="Abhydrolase_1"/>
    <property type="match status" value="1"/>
</dbReference>
<dbReference type="PANTHER" id="PTHR43798">
    <property type="entry name" value="MONOACYLGLYCEROL LIPASE"/>
    <property type="match status" value="1"/>
</dbReference>
<evidence type="ECO:0000259" key="2">
    <source>
        <dbReference type="Pfam" id="PF00561"/>
    </source>
</evidence>
<organism evidence="3 4">
    <name type="scientific">Cecembia calidifontis</name>
    <dbReference type="NCBI Taxonomy" id="1187080"/>
    <lineage>
        <taxon>Bacteria</taxon>
        <taxon>Pseudomonadati</taxon>
        <taxon>Bacteroidota</taxon>
        <taxon>Cytophagia</taxon>
        <taxon>Cytophagales</taxon>
        <taxon>Cyclobacteriaceae</taxon>
        <taxon>Cecembia</taxon>
    </lineage>
</organism>